<dbReference type="Proteomes" id="UP001604277">
    <property type="component" value="Unassembled WGS sequence"/>
</dbReference>
<comment type="catalytic activity">
    <reaction evidence="9">
        <text>L-seryl-[protein] + ATP = O-phospho-L-seryl-[protein] + ADP + H(+)</text>
        <dbReference type="Rhea" id="RHEA:17989"/>
        <dbReference type="Rhea" id="RHEA-COMP:9863"/>
        <dbReference type="Rhea" id="RHEA-COMP:11604"/>
        <dbReference type="ChEBI" id="CHEBI:15378"/>
        <dbReference type="ChEBI" id="CHEBI:29999"/>
        <dbReference type="ChEBI" id="CHEBI:30616"/>
        <dbReference type="ChEBI" id="CHEBI:83421"/>
        <dbReference type="ChEBI" id="CHEBI:456216"/>
        <dbReference type="EC" id="2.7.11.1"/>
    </reaction>
</comment>
<evidence type="ECO:0000256" key="4">
    <source>
        <dbReference type="ARBA" id="ARBA00022527"/>
    </source>
</evidence>
<accession>A0ABD1VL24</accession>
<evidence type="ECO:0000259" key="10">
    <source>
        <dbReference type="Pfam" id="PF20141"/>
    </source>
</evidence>
<keyword evidence="3" id="KW-1003">Cell membrane</keyword>
<reference evidence="12" key="1">
    <citation type="submission" date="2024-07" db="EMBL/GenBank/DDBJ databases">
        <title>Two chromosome-level genome assemblies of Korean endemic species Abeliophyllum distichum and Forsythia ovata (Oleaceae).</title>
        <authorList>
            <person name="Jang H."/>
        </authorList>
    </citation>
    <scope>NUCLEOTIDE SEQUENCE [LARGE SCALE GENOMIC DNA]</scope>
</reference>
<evidence type="ECO:0000313" key="11">
    <source>
        <dbReference type="EMBL" id="KAL2538052.1"/>
    </source>
</evidence>
<dbReference type="PANTHER" id="PTHR48054">
    <property type="entry name" value="RECEPTOR KINASE-LIKE PROTEIN XA21"/>
    <property type="match status" value="1"/>
</dbReference>
<dbReference type="Gene3D" id="3.80.10.10">
    <property type="entry name" value="Ribonuclease Inhibitor"/>
    <property type="match status" value="1"/>
</dbReference>
<dbReference type="InterPro" id="IPR052592">
    <property type="entry name" value="LRR-RLK"/>
</dbReference>
<evidence type="ECO:0000256" key="1">
    <source>
        <dbReference type="ARBA" id="ARBA00004251"/>
    </source>
</evidence>
<dbReference type="PANTHER" id="PTHR48054:SF82">
    <property type="entry name" value="LRR RECEPTOR-LIKE SERINE_THREONINE-PROTEIN KINASE FLS2"/>
    <property type="match status" value="1"/>
</dbReference>
<gene>
    <name evidence="11" type="ORF">Fot_19443</name>
</gene>
<comment type="catalytic activity">
    <reaction evidence="8">
        <text>L-threonyl-[protein] + ATP = O-phospho-L-threonyl-[protein] + ADP + H(+)</text>
        <dbReference type="Rhea" id="RHEA:46608"/>
        <dbReference type="Rhea" id="RHEA-COMP:11060"/>
        <dbReference type="Rhea" id="RHEA-COMP:11605"/>
        <dbReference type="ChEBI" id="CHEBI:15378"/>
        <dbReference type="ChEBI" id="CHEBI:30013"/>
        <dbReference type="ChEBI" id="CHEBI:30616"/>
        <dbReference type="ChEBI" id="CHEBI:61977"/>
        <dbReference type="ChEBI" id="CHEBI:456216"/>
        <dbReference type="EC" id="2.7.11.1"/>
    </reaction>
</comment>
<dbReference type="GO" id="GO:0004674">
    <property type="term" value="F:protein serine/threonine kinase activity"/>
    <property type="evidence" value="ECO:0007669"/>
    <property type="project" value="UniProtKB-KW"/>
</dbReference>
<keyword evidence="7" id="KW-0325">Glycoprotein</keyword>
<name>A0ABD1VL24_9LAMI</name>
<keyword evidence="4" id="KW-0808">Transferase</keyword>
<keyword evidence="5" id="KW-0732">Signal</keyword>
<dbReference type="InterPro" id="IPR045381">
    <property type="entry name" value="BRI1_island_dom"/>
</dbReference>
<dbReference type="InterPro" id="IPR032675">
    <property type="entry name" value="LRR_dom_sf"/>
</dbReference>
<evidence type="ECO:0000256" key="3">
    <source>
        <dbReference type="ARBA" id="ARBA00022475"/>
    </source>
</evidence>
<keyword evidence="12" id="KW-1185">Reference proteome</keyword>
<feature type="domain" description="Brassinosteroid receptor BRI1 island" evidence="10">
    <location>
        <begin position="86"/>
        <end position="124"/>
    </location>
</feature>
<comment type="caution">
    <text evidence="11">The sequence shown here is derived from an EMBL/GenBank/DDBJ whole genome shotgun (WGS) entry which is preliminary data.</text>
</comment>
<keyword evidence="3" id="KW-0472">Membrane</keyword>
<sequence length="124" mass="13453">MTGSIPSSIGNCTNLNWISLSNKQLGGEKRASLGRLASLAILKLGNNSFFGNVPWELGDYCSLLWLDLNTNLLNVTIPPALFKQSGNIWTTFLAVKIYGYIGNDGSMQCHGASDLLEFGGIRQE</sequence>
<comment type="subcellular location">
    <subcellularLocation>
        <location evidence="1">Cell membrane</location>
        <topology evidence="1">Single-pass type I membrane protein</topology>
    </subcellularLocation>
</comment>
<dbReference type="EC" id="2.7.11.1" evidence="2"/>
<evidence type="ECO:0000256" key="9">
    <source>
        <dbReference type="ARBA" id="ARBA00048679"/>
    </source>
</evidence>
<dbReference type="GO" id="GO:0005886">
    <property type="term" value="C:plasma membrane"/>
    <property type="evidence" value="ECO:0007669"/>
    <property type="project" value="UniProtKB-SubCell"/>
</dbReference>
<evidence type="ECO:0000256" key="7">
    <source>
        <dbReference type="ARBA" id="ARBA00023180"/>
    </source>
</evidence>
<dbReference type="AlphaFoldDB" id="A0ABD1VL24"/>
<evidence type="ECO:0000256" key="2">
    <source>
        <dbReference type="ARBA" id="ARBA00012513"/>
    </source>
</evidence>
<evidence type="ECO:0000313" key="12">
    <source>
        <dbReference type="Proteomes" id="UP001604277"/>
    </source>
</evidence>
<keyword evidence="4" id="KW-0723">Serine/threonine-protein kinase</keyword>
<organism evidence="11 12">
    <name type="scientific">Forsythia ovata</name>
    <dbReference type="NCBI Taxonomy" id="205694"/>
    <lineage>
        <taxon>Eukaryota</taxon>
        <taxon>Viridiplantae</taxon>
        <taxon>Streptophyta</taxon>
        <taxon>Embryophyta</taxon>
        <taxon>Tracheophyta</taxon>
        <taxon>Spermatophyta</taxon>
        <taxon>Magnoliopsida</taxon>
        <taxon>eudicotyledons</taxon>
        <taxon>Gunneridae</taxon>
        <taxon>Pentapetalae</taxon>
        <taxon>asterids</taxon>
        <taxon>lamiids</taxon>
        <taxon>Lamiales</taxon>
        <taxon>Oleaceae</taxon>
        <taxon>Forsythieae</taxon>
        <taxon>Forsythia</taxon>
    </lineage>
</organism>
<dbReference type="SUPFAM" id="SSF52058">
    <property type="entry name" value="L domain-like"/>
    <property type="match status" value="1"/>
</dbReference>
<dbReference type="EMBL" id="JBFOLJ010000005">
    <property type="protein sequence ID" value="KAL2538052.1"/>
    <property type="molecule type" value="Genomic_DNA"/>
</dbReference>
<proteinExistence type="predicted"/>
<evidence type="ECO:0000256" key="8">
    <source>
        <dbReference type="ARBA" id="ARBA00047899"/>
    </source>
</evidence>
<dbReference type="Pfam" id="PF20141">
    <property type="entry name" value="Island"/>
    <property type="match status" value="1"/>
</dbReference>
<evidence type="ECO:0000256" key="5">
    <source>
        <dbReference type="ARBA" id="ARBA00022729"/>
    </source>
</evidence>
<protein>
    <recommendedName>
        <fullName evidence="2">non-specific serine/threonine protein kinase</fullName>
        <ecNumber evidence="2">2.7.11.1</ecNumber>
    </recommendedName>
</protein>
<dbReference type="Gene3D" id="3.30.1490.310">
    <property type="match status" value="1"/>
</dbReference>
<evidence type="ECO:0000256" key="6">
    <source>
        <dbReference type="ARBA" id="ARBA00023170"/>
    </source>
</evidence>
<keyword evidence="6" id="KW-0675">Receptor</keyword>
<keyword evidence="4" id="KW-0418">Kinase</keyword>